<evidence type="ECO:0000259" key="2">
    <source>
        <dbReference type="Pfam" id="PF04273"/>
    </source>
</evidence>
<evidence type="ECO:0000313" key="4">
    <source>
        <dbReference type="Proteomes" id="UP000037643"/>
    </source>
</evidence>
<dbReference type="RefSeq" id="WP_053043848.1">
    <property type="nucleotide sequence ID" value="NZ_CP011805.1"/>
</dbReference>
<dbReference type="AlphaFoldDB" id="A0A0G3X6Z9"/>
<evidence type="ECO:0000256" key="1">
    <source>
        <dbReference type="SAM" id="MobiDB-lite"/>
    </source>
</evidence>
<dbReference type="OrthoDB" id="9805710at2"/>
<reference evidence="3 4" key="1">
    <citation type="submission" date="2015-06" db="EMBL/GenBank/DDBJ databases">
        <authorList>
            <person name="Kim K.M."/>
        </authorList>
    </citation>
    <scope>NUCLEOTIDE SEQUENCE [LARGE SCALE GENOMIC DNA]</scope>
    <source>
        <strain evidence="3 4">KCTC 22370</strain>
    </source>
</reference>
<dbReference type="NCBIfam" id="TIGR01244">
    <property type="entry name" value="TIGR01244 family sulfur transferase"/>
    <property type="match status" value="1"/>
</dbReference>
<feature type="region of interest" description="Disordered" evidence="1">
    <location>
        <begin position="35"/>
        <end position="54"/>
    </location>
</feature>
<dbReference type="PATRIC" id="fig|543877.4.peg.302"/>
<proteinExistence type="predicted"/>
<gene>
    <name evidence="3" type="ORF">AM2010_300</name>
</gene>
<evidence type="ECO:0000313" key="3">
    <source>
        <dbReference type="EMBL" id="AKM06389.1"/>
    </source>
</evidence>
<dbReference type="KEGG" id="amx:AM2010_300"/>
<dbReference type="SUPFAM" id="SSF52799">
    <property type="entry name" value="(Phosphotyrosine protein) phosphatases II"/>
    <property type="match status" value="1"/>
</dbReference>
<keyword evidence="4" id="KW-1185">Reference proteome</keyword>
<dbReference type="InterPro" id="IPR029021">
    <property type="entry name" value="Prot-tyrosine_phosphatase-like"/>
</dbReference>
<dbReference type="STRING" id="543877.AM2010_300"/>
<dbReference type="GO" id="GO:0016787">
    <property type="term" value="F:hydrolase activity"/>
    <property type="evidence" value="ECO:0007669"/>
    <property type="project" value="InterPro"/>
</dbReference>
<protein>
    <submittedName>
        <fullName evidence="3">TIGR01244 family protein</fullName>
    </submittedName>
</protein>
<accession>A0A0G3X6Z9</accession>
<name>A0A0G3X6Z9_9SPHN</name>
<dbReference type="Pfam" id="PF04273">
    <property type="entry name" value="BLH_phosphatase"/>
    <property type="match status" value="1"/>
</dbReference>
<dbReference type="EMBL" id="CP011805">
    <property type="protein sequence ID" value="AKM06389.1"/>
    <property type="molecule type" value="Genomic_DNA"/>
</dbReference>
<dbReference type="InterPro" id="IPR005939">
    <property type="entry name" value="BLH_phosphatase-like"/>
</dbReference>
<sequence>MTICKHLSPNLAVRPQLGPAEIGELAAQGFKGIINARPDDEEPGQPKSSELEAEANRHGLAYTHIPVIPGQATPDDGIRFAEALRQCDGKVISFCRSGARAASLWELAGKPQ</sequence>
<feature type="domain" description="Beta-lactamase hydrolase-like protein phosphatase-like" evidence="2">
    <location>
        <begin position="6"/>
        <end position="108"/>
    </location>
</feature>
<dbReference type="Gene3D" id="3.90.190.10">
    <property type="entry name" value="Protein tyrosine phosphatase superfamily"/>
    <property type="match status" value="1"/>
</dbReference>
<organism evidence="3 4">
    <name type="scientific">Pelagerythrobacter marensis</name>
    <dbReference type="NCBI Taxonomy" id="543877"/>
    <lineage>
        <taxon>Bacteria</taxon>
        <taxon>Pseudomonadati</taxon>
        <taxon>Pseudomonadota</taxon>
        <taxon>Alphaproteobacteria</taxon>
        <taxon>Sphingomonadales</taxon>
        <taxon>Erythrobacteraceae</taxon>
        <taxon>Pelagerythrobacter</taxon>
    </lineage>
</organism>
<dbReference type="Proteomes" id="UP000037643">
    <property type="component" value="Chromosome"/>
</dbReference>